<dbReference type="PANTHER" id="PTHR47099">
    <property type="entry name" value="METHYLCOBAMIDE:COM METHYLTRANSFERASE MTBA"/>
    <property type="match status" value="1"/>
</dbReference>
<feature type="domain" description="Uroporphyrinogen decarboxylase (URO-D)" evidence="1">
    <location>
        <begin position="5"/>
        <end position="333"/>
    </location>
</feature>
<evidence type="ECO:0000313" key="2">
    <source>
        <dbReference type="EMBL" id="BDG08826.1"/>
    </source>
</evidence>
<dbReference type="InterPro" id="IPR052024">
    <property type="entry name" value="Methanogen_methyltrans"/>
</dbReference>
<gene>
    <name evidence="2" type="ORF">AMPC_19390</name>
</gene>
<dbReference type="Proteomes" id="UP001162734">
    <property type="component" value="Chromosome"/>
</dbReference>
<dbReference type="Pfam" id="PF01208">
    <property type="entry name" value="URO-D"/>
    <property type="match status" value="1"/>
</dbReference>
<dbReference type="EMBL" id="AP025592">
    <property type="protein sequence ID" value="BDG08826.1"/>
    <property type="molecule type" value="Genomic_DNA"/>
</dbReference>
<organism evidence="2 3">
    <name type="scientific">Anaeromyxobacter paludicola</name>
    <dbReference type="NCBI Taxonomy" id="2918171"/>
    <lineage>
        <taxon>Bacteria</taxon>
        <taxon>Pseudomonadati</taxon>
        <taxon>Myxococcota</taxon>
        <taxon>Myxococcia</taxon>
        <taxon>Myxococcales</taxon>
        <taxon>Cystobacterineae</taxon>
        <taxon>Anaeromyxobacteraceae</taxon>
        <taxon>Anaeromyxobacter</taxon>
    </lineage>
</organism>
<evidence type="ECO:0000259" key="1">
    <source>
        <dbReference type="Pfam" id="PF01208"/>
    </source>
</evidence>
<sequence length="340" mass="35840">MTGLERVLATLAGQPRDRHAFAPVLSLYGARLAGTPLPVHYRDAAAYARGQAAVREAFDPDVLFAPFSFAGLAEALGSELRFFDAQPPNVRRPALRDAHSWDPRALPDPDAHPSLLFLREAVRRMAAEHGREVPVAVALPPPADLPALAMGLEAWMDAVLFDRPRAEAILEDVIPFLARLANALFADGAALLVLPGGFTAQNVVTREIVEGFSRPALARALALLRGPAILHHVGAPLLGHLDLLTGLPAVAGYAIDERDSPERARAAIGPDPVLLTGPASTRLPGLAPAQAAAEVRALLASRRGDPRFLPCTTGADVPWDVEPAAIAAMSAEVARSGGVP</sequence>
<dbReference type="Gene3D" id="3.20.20.210">
    <property type="match status" value="1"/>
</dbReference>
<evidence type="ECO:0000313" key="3">
    <source>
        <dbReference type="Proteomes" id="UP001162734"/>
    </source>
</evidence>
<dbReference type="InterPro" id="IPR038071">
    <property type="entry name" value="UROD/MetE-like_sf"/>
</dbReference>
<name>A0ABN6N715_9BACT</name>
<protein>
    <submittedName>
        <fullName evidence="2">Uroporphyrinogen decarboxylase</fullName>
    </submittedName>
</protein>
<dbReference type="PANTHER" id="PTHR47099:SF1">
    <property type="entry name" value="METHYLCOBAMIDE:COM METHYLTRANSFERASE MTBA"/>
    <property type="match status" value="1"/>
</dbReference>
<accession>A0ABN6N715</accession>
<dbReference type="SUPFAM" id="SSF51726">
    <property type="entry name" value="UROD/MetE-like"/>
    <property type="match status" value="1"/>
</dbReference>
<proteinExistence type="predicted"/>
<dbReference type="RefSeq" id="WP_248346080.1">
    <property type="nucleotide sequence ID" value="NZ_AP025592.1"/>
</dbReference>
<keyword evidence="3" id="KW-1185">Reference proteome</keyword>
<dbReference type="InterPro" id="IPR000257">
    <property type="entry name" value="Uroporphyrinogen_deCOase"/>
</dbReference>
<reference evidence="3" key="1">
    <citation type="journal article" date="2022" name="Int. J. Syst. Evol. Microbiol.">
        <title>Anaeromyxobacter oryzae sp. nov., Anaeromyxobacter diazotrophicus sp. nov. and Anaeromyxobacter paludicola sp. nov., isolated from paddy soils.</title>
        <authorList>
            <person name="Itoh H."/>
            <person name="Xu Z."/>
            <person name="Mise K."/>
            <person name="Masuda Y."/>
            <person name="Ushijima N."/>
            <person name="Hayakawa C."/>
            <person name="Shiratori Y."/>
            <person name="Senoo K."/>
        </authorList>
    </citation>
    <scope>NUCLEOTIDE SEQUENCE [LARGE SCALE GENOMIC DNA]</scope>
    <source>
        <strain evidence="3">Red630</strain>
    </source>
</reference>